<dbReference type="EMBL" id="JAHRHJ020003813">
    <property type="protein sequence ID" value="KAH9289841.1"/>
    <property type="molecule type" value="Genomic_DNA"/>
</dbReference>
<feature type="non-terminal residue" evidence="1">
    <location>
        <position position="67"/>
    </location>
</feature>
<accession>A0AA38F5P4</accession>
<dbReference type="AlphaFoldDB" id="A0AA38F5P4"/>
<name>A0AA38F5P4_TAXCH</name>
<evidence type="ECO:0000313" key="2">
    <source>
        <dbReference type="Proteomes" id="UP000824469"/>
    </source>
</evidence>
<protein>
    <submittedName>
        <fullName evidence="1">Uncharacterized protein</fullName>
    </submittedName>
</protein>
<sequence>MVDSTLEMSDGWRRMTNKGGGFSEVEVRMNLSRPTDNIIAQTIFGNNFESGRKIFDQLTVLQKLSLQ</sequence>
<organism evidence="1 2">
    <name type="scientific">Taxus chinensis</name>
    <name type="common">Chinese yew</name>
    <name type="synonym">Taxus wallichiana var. chinensis</name>
    <dbReference type="NCBI Taxonomy" id="29808"/>
    <lineage>
        <taxon>Eukaryota</taxon>
        <taxon>Viridiplantae</taxon>
        <taxon>Streptophyta</taxon>
        <taxon>Embryophyta</taxon>
        <taxon>Tracheophyta</taxon>
        <taxon>Spermatophyta</taxon>
        <taxon>Pinopsida</taxon>
        <taxon>Pinidae</taxon>
        <taxon>Conifers II</taxon>
        <taxon>Cupressales</taxon>
        <taxon>Taxaceae</taxon>
        <taxon>Taxus</taxon>
    </lineage>
</organism>
<reference evidence="1 2" key="1">
    <citation type="journal article" date="2021" name="Nat. Plants">
        <title>The Taxus genome provides insights into paclitaxel biosynthesis.</title>
        <authorList>
            <person name="Xiong X."/>
            <person name="Gou J."/>
            <person name="Liao Q."/>
            <person name="Li Y."/>
            <person name="Zhou Q."/>
            <person name="Bi G."/>
            <person name="Li C."/>
            <person name="Du R."/>
            <person name="Wang X."/>
            <person name="Sun T."/>
            <person name="Guo L."/>
            <person name="Liang H."/>
            <person name="Lu P."/>
            <person name="Wu Y."/>
            <person name="Zhang Z."/>
            <person name="Ro D.K."/>
            <person name="Shang Y."/>
            <person name="Huang S."/>
            <person name="Yan J."/>
        </authorList>
    </citation>
    <scope>NUCLEOTIDE SEQUENCE [LARGE SCALE GENOMIC DNA]</scope>
    <source>
        <strain evidence="1">Ta-2019</strain>
    </source>
</reference>
<proteinExistence type="predicted"/>
<keyword evidence="2" id="KW-1185">Reference proteome</keyword>
<gene>
    <name evidence="1" type="ORF">KI387_033958</name>
</gene>
<comment type="caution">
    <text evidence="1">The sequence shown here is derived from an EMBL/GenBank/DDBJ whole genome shotgun (WGS) entry which is preliminary data.</text>
</comment>
<dbReference type="Proteomes" id="UP000824469">
    <property type="component" value="Unassembled WGS sequence"/>
</dbReference>
<evidence type="ECO:0000313" key="1">
    <source>
        <dbReference type="EMBL" id="KAH9289841.1"/>
    </source>
</evidence>